<dbReference type="GO" id="GO:0008514">
    <property type="term" value="F:organic anion transmembrane transporter activity"/>
    <property type="evidence" value="ECO:0007669"/>
    <property type="project" value="InterPro"/>
</dbReference>
<name>A0A368NYX1_AGRVI</name>
<dbReference type="InterPro" id="IPR004679">
    <property type="entry name" value="2-OHcarboxylate_transport"/>
</dbReference>
<feature type="transmembrane region" description="Helical" evidence="2">
    <location>
        <begin position="59"/>
        <end position="80"/>
    </location>
</feature>
<organism evidence="3 4">
    <name type="scientific">Agrobacterium vitis</name>
    <name type="common">Rhizobium vitis</name>
    <dbReference type="NCBI Taxonomy" id="373"/>
    <lineage>
        <taxon>Bacteria</taxon>
        <taxon>Pseudomonadati</taxon>
        <taxon>Pseudomonadota</taxon>
        <taxon>Alphaproteobacteria</taxon>
        <taxon>Hyphomicrobiales</taxon>
        <taxon>Rhizobiaceae</taxon>
        <taxon>Rhizobium/Agrobacterium group</taxon>
        <taxon>Agrobacterium</taxon>
    </lineage>
</organism>
<keyword evidence="2" id="KW-1133">Transmembrane helix</keyword>
<dbReference type="EMBL" id="QUSG01000026">
    <property type="protein sequence ID" value="KAA3520747.1"/>
    <property type="molecule type" value="Genomic_DNA"/>
</dbReference>
<feature type="transmembrane region" description="Helical" evidence="2">
    <location>
        <begin position="243"/>
        <end position="268"/>
    </location>
</feature>
<sequence>MPSIFDSDQHSAAPQADKTFERLQGNTPTQHDDGPPNATPAGAINGWREQWWRIVDMKIGVVPVPIYVLLFVLIAAFAATGKVPSDLTMSIAILSFGGFFFMQLGRWLPWLGMMGGAAILCFVVPSAMVFYGLIPPPVAEAIDSFVKSSNFLYMYIAAIIVGSILSMDRSVLIAGFFKIFVPLAISSITAMLVGTLVGVIMGMTVEHSLFFVVLPIMAGGLGEGAIPLSMGYSGVLSQPQNEIFAQIIPVVMLGSFTAVVICGLLNVLGKRYPHLTGEGRLQAGLLNIDINGKKPGEQPVDRAMIATAGVTIVTFYLVGVLAQRLLDFPAPITMLFLVVIAKLGQLVSPSLEDGGREVYAFFSRIVTWPLLFAMGISYTPWQSFISAFTLQTVVTVVSTVLTLIGTGFLSARLVKMFPIDVAVVVGCHSGQGGTGDIAILTAANRMSLMPFSQIATRIGGAITVTCAILAFQHLV</sequence>
<feature type="transmembrane region" description="Helical" evidence="2">
    <location>
        <begin position="179"/>
        <end position="202"/>
    </location>
</feature>
<feature type="transmembrane region" description="Helical" evidence="2">
    <location>
        <begin position="151"/>
        <end position="167"/>
    </location>
</feature>
<dbReference type="AlphaFoldDB" id="A0A368NYX1"/>
<evidence type="ECO:0000256" key="1">
    <source>
        <dbReference type="SAM" id="MobiDB-lite"/>
    </source>
</evidence>
<dbReference type="PANTHER" id="PTHR40033:SF1">
    <property type="entry name" value="CITRATE-SODIUM SYMPORTER"/>
    <property type="match status" value="1"/>
</dbReference>
<proteinExistence type="predicted"/>
<gene>
    <name evidence="3" type="ORF">DXT89_25105</name>
</gene>
<feature type="transmembrane region" description="Helical" evidence="2">
    <location>
        <begin position="303"/>
        <end position="322"/>
    </location>
</feature>
<protein>
    <submittedName>
        <fullName evidence="3">Malate permease</fullName>
    </submittedName>
</protein>
<dbReference type="Pfam" id="PF03390">
    <property type="entry name" value="2HCT"/>
    <property type="match status" value="1"/>
</dbReference>
<feature type="transmembrane region" description="Helical" evidence="2">
    <location>
        <begin position="454"/>
        <end position="474"/>
    </location>
</feature>
<feature type="transmembrane region" description="Helical" evidence="2">
    <location>
        <begin position="110"/>
        <end position="131"/>
    </location>
</feature>
<evidence type="ECO:0000313" key="4">
    <source>
        <dbReference type="Proteomes" id="UP000436911"/>
    </source>
</evidence>
<dbReference type="GO" id="GO:0016020">
    <property type="term" value="C:membrane"/>
    <property type="evidence" value="ECO:0007669"/>
    <property type="project" value="InterPro"/>
</dbReference>
<evidence type="ECO:0000313" key="3">
    <source>
        <dbReference type="EMBL" id="KAA3520747.1"/>
    </source>
</evidence>
<comment type="caution">
    <text evidence="3">The sequence shown here is derived from an EMBL/GenBank/DDBJ whole genome shotgun (WGS) entry which is preliminary data.</text>
</comment>
<feature type="transmembrane region" description="Helical" evidence="2">
    <location>
        <begin position="384"/>
        <end position="409"/>
    </location>
</feature>
<evidence type="ECO:0000256" key="2">
    <source>
        <dbReference type="SAM" id="Phobius"/>
    </source>
</evidence>
<feature type="transmembrane region" description="Helical" evidence="2">
    <location>
        <begin position="359"/>
        <end position="378"/>
    </location>
</feature>
<dbReference type="OrthoDB" id="8584824at2"/>
<keyword evidence="2" id="KW-0472">Membrane</keyword>
<dbReference type="PIRSF" id="PIRSF005348">
    <property type="entry name" value="YxkH"/>
    <property type="match status" value="1"/>
</dbReference>
<dbReference type="PANTHER" id="PTHR40033">
    <property type="entry name" value="NA(+)-MALATE SYMPORTER"/>
    <property type="match status" value="1"/>
</dbReference>
<feature type="transmembrane region" description="Helical" evidence="2">
    <location>
        <begin position="328"/>
        <end position="347"/>
    </location>
</feature>
<feature type="region of interest" description="Disordered" evidence="1">
    <location>
        <begin position="23"/>
        <end position="43"/>
    </location>
</feature>
<keyword evidence="2" id="KW-0812">Transmembrane</keyword>
<feature type="transmembrane region" description="Helical" evidence="2">
    <location>
        <begin position="209"/>
        <end position="231"/>
    </location>
</feature>
<dbReference type="Proteomes" id="UP000436911">
    <property type="component" value="Unassembled WGS sequence"/>
</dbReference>
<accession>A0A368NYX1</accession>
<reference evidence="3 4" key="1">
    <citation type="submission" date="2018-08" db="EMBL/GenBank/DDBJ databases">
        <title>Genome sequencing of Agrobacterium vitis strain ICMP 10754.</title>
        <authorList>
            <person name="Visnovsky S.B."/>
            <person name="Pitman A.R."/>
        </authorList>
    </citation>
    <scope>NUCLEOTIDE SEQUENCE [LARGE SCALE GENOMIC DNA]</scope>
    <source>
        <strain evidence="3 4">ICMP 10754</strain>
    </source>
</reference>